<keyword evidence="2" id="KW-0378">Hydrolase</keyword>
<dbReference type="InterPro" id="IPR027417">
    <property type="entry name" value="P-loop_NTPase"/>
</dbReference>
<accession>A0A101M7E8</accession>
<dbReference type="SUPFAM" id="SSF52540">
    <property type="entry name" value="P-loop containing nucleoside triphosphate hydrolases"/>
    <property type="match status" value="1"/>
</dbReference>
<dbReference type="Pfam" id="PF13087">
    <property type="entry name" value="AAA_12"/>
    <property type="match status" value="1"/>
</dbReference>
<keyword evidence="7" id="KW-1185">Reference proteome</keyword>
<dbReference type="EMBL" id="LLXE01001063">
    <property type="protein sequence ID" value="KUM55408.1"/>
    <property type="molecule type" value="Genomic_DNA"/>
</dbReference>
<organism evidence="6 7">
    <name type="scientific">Penicillium freii</name>
    <dbReference type="NCBI Taxonomy" id="48697"/>
    <lineage>
        <taxon>Eukaryota</taxon>
        <taxon>Fungi</taxon>
        <taxon>Dikarya</taxon>
        <taxon>Ascomycota</taxon>
        <taxon>Pezizomycotina</taxon>
        <taxon>Eurotiomycetes</taxon>
        <taxon>Eurotiomycetidae</taxon>
        <taxon>Eurotiales</taxon>
        <taxon>Aspergillaceae</taxon>
        <taxon>Penicillium</taxon>
    </lineage>
</organism>
<evidence type="ECO:0000256" key="3">
    <source>
        <dbReference type="ARBA" id="ARBA00022806"/>
    </source>
</evidence>
<keyword evidence="3" id="KW-0347">Helicase</keyword>
<gene>
    <name evidence="6" type="ORF">ACN42_g11869</name>
</gene>
<dbReference type="GO" id="GO:0016787">
    <property type="term" value="F:hydrolase activity"/>
    <property type="evidence" value="ECO:0007669"/>
    <property type="project" value="UniProtKB-KW"/>
</dbReference>
<evidence type="ECO:0000313" key="6">
    <source>
        <dbReference type="EMBL" id="KUM55408.1"/>
    </source>
</evidence>
<feature type="non-terminal residue" evidence="6">
    <location>
        <position position="135"/>
    </location>
</feature>
<proteinExistence type="predicted"/>
<evidence type="ECO:0000256" key="1">
    <source>
        <dbReference type="ARBA" id="ARBA00022741"/>
    </source>
</evidence>
<protein>
    <recommendedName>
        <fullName evidence="5">DNA2/NAM7 helicase-like C-terminal domain-containing protein</fullName>
    </recommendedName>
</protein>
<evidence type="ECO:0000313" key="7">
    <source>
        <dbReference type="Proteomes" id="UP000055045"/>
    </source>
</evidence>
<dbReference type="GO" id="GO:0005524">
    <property type="term" value="F:ATP binding"/>
    <property type="evidence" value="ECO:0007669"/>
    <property type="project" value="UniProtKB-KW"/>
</dbReference>
<dbReference type="Gene3D" id="3.40.50.300">
    <property type="entry name" value="P-loop containing nucleotide triphosphate hydrolases"/>
    <property type="match status" value="1"/>
</dbReference>
<dbReference type="Proteomes" id="UP000055045">
    <property type="component" value="Unassembled WGS sequence"/>
</dbReference>
<keyword evidence="4" id="KW-0067">ATP-binding</keyword>
<dbReference type="PANTHER" id="PTHR43788">
    <property type="entry name" value="DNA2/NAM7 HELICASE FAMILY MEMBER"/>
    <property type="match status" value="1"/>
</dbReference>
<dbReference type="InterPro" id="IPR041679">
    <property type="entry name" value="DNA2/NAM7-like_C"/>
</dbReference>
<evidence type="ECO:0000256" key="4">
    <source>
        <dbReference type="ARBA" id="ARBA00022840"/>
    </source>
</evidence>
<comment type="caution">
    <text evidence="6">The sequence shown here is derived from an EMBL/GenBank/DDBJ whole genome shotgun (WGS) entry which is preliminary data.</text>
</comment>
<keyword evidence="1" id="KW-0547">Nucleotide-binding</keyword>
<dbReference type="InterPro" id="IPR050534">
    <property type="entry name" value="Coronavir_polyprotein_1ab"/>
</dbReference>
<sequence length="135" mass="15073">MLICPYKEQVKGVIERFANEGVEYGRCVTVDGSQGQESNVVIFMFTKPRTAELTGLGFLSSYQRLNVAMTRAKKLMVAVVNMGIWNERFVAIAKSRNTRFLAGLLQHAVDKGDILRWEGPSTVHRPFESAAPPLN</sequence>
<dbReference type="GO" id="GO:0043139">
    <property type="term" value="F:5'-3' DNA helicase activity"/>
    <property type="evidence" value="ECO:0007669"/>
    <property type="project" value="TreeGrafter"/>
</dbReference>
<evidence type="ECO:0000256" key="2">
    <source>
        <dbReference type="ARBA" id="ARBA00022801"/>
    </source>
</evidence>
<dbReference type="PANTHER" id="PTHR43788:SF8">
    <property type="entry name" value="DNA-BINDING PROTEIN SMUBP-2"/>
    <property type="match status" value="1"/>
</dbReference>
<dbReference type="AlphaFoldDB" id="A0A101M7E8"/>
<name>A0A101M7E8_PENFR</name>
<reference evidence="6 7" key="1">
    <citation type="submission" date="2015-10" db="EMBL/GenBank/DDBJ databases">
        <title>Genome sequencing of Penicillium freii.</title>
        <authorList>
            <person name="Nguyen H.D."/>
            <person name="Visagie C.M."/>
            <person name="Seifert K.A."/>
        </authorList>
    </citation>
    <scope>NUCLEOTIDE SEQUENCE [LARGE SCALE GENOMIC DNA]</scope>
    <source>
        <strain evidence="6 7">DAOM 242723</strain>
    </source>
</reference>
<dbReference type="STRING" id="48697.A0A101M7E8"/>
<evidence type="ECO:0000259" key="5">
    <source>
        <dbReference type="Pfam" id="PF13087"/>
    </source>
</evidence>
<feature type="domain" description="DNA2/NAM7 helicase-like C-terminal" evidence="5">
    <location>
        <begin position="2"/>
        <end position="81"/>
    </location>
</feature>